<proteinExistence type="predicted"/>
<dbReference type="Proteomes" id="UP001172082">
    <property type="component" value="Unassembled WGS sequence"/>
</dbReference>
<evidence type="ECO:0000313" key="5">
    <source>
        <dbReference type="Proteomes" id="UP001172082"/>
    </source>
</evidence>
<reference evidence="4" key="1">
    <citation type="submission" date="2023-06" db="EMBL/GenBank/DDBJ databases">
        <title>Genomic of Parafulvivirga corallium.</title>
        <authorList>
            <person name="Wang G."/>
        </authorList>
    </citation>
    <scope>NUCLEOTIDE SEQUENCE</scope>
    <source>
        <strain evidence="4">BMA10</strain>
    </source>
</reference>
<feature type="transmembrane region" description="Helical" evidence="2">
    <location>
        <begin position="6"/>
        <end position="22"/>
    </location>
</feature>
<keyword evidence="2" id="KW-0472">Membrane</keyword>
<feature type="transmembrane region" description="Helical" evidence="2">
    <location>
        <begin position="178"/>
        <end position="196"/>
    </location>
</feature>
<feature type="domain" description="Peptidase M56" evidence="3">
    <location>
        <begin position="110"/>
        <end position="237"/>
    </location>
</feature>
<keyword evidence="2" id="KW-1133">Transmembrane helix</keyword>
<gene>
    <name evidence="4" type="ORF">QQ008_07190</name>
</gene>
<comment type="caution">
    <text evidence="4">The sequence shown here is derived from an EMBL/GenBank/DDBJ whole genome shotgun (WGS) entry which is preliminary data.</text>
</comment>
<name>A0ABT8KN56_9BACT</name>
<evidence type="ECO:0000313" key="4">
    <source>
        <dbReference type="EMBL" id="MDN5201138.1"/>
    </source>
</evidence>
<evidence type="ECO:0000256" key="1">
    <source>
        <dbReference type="SAM" id="MobiDB-lite"/>
    </source>
</evidence>
<keyword evidence="2" id="KW-0812">Transmembrane</keyword>
<evidence type="ECO:0000259" key="3">
    <source>
        <dbReference type="Pfam" id="PF05569"/>
    </source>
</evidence>
<accession>A0ABT8KN56</accession>
<dbReference type="RefSeq" id="WP_346751164.1">
    <property type="nucleotide sequence ID" value="NZ_JAUJEA010000002.1"/>
</dbReference>
<feature type="transmembrane region" description="Helical" evidence="2">
    <location>
        <begin position="87"/>
        <end position="107"/>
    </location>
</feature>
<feature type="transmembrane region" description="Helical" evidence="2">
    <location>
        <begin position="128"/>
        <end position="148"/>
    </location>
</feature>
<organism evidence="4 5">
    <name type="scientific">Splendidivirga corallicola</name>
    <dbReference type="NCBI Taxonomy" id="3051826"/>
    <lineage>
        <taxon>Bacteria</taxon>
        <taxon>Pseudomonadati</taxon>
        <taxon>Bacteroidota</taxon>
        <taxon>Cytophagia</taxon>
        <taxon>Cytophagales</taxon>
        <taxon>Splendidivirgaceae</taxon>
        <taxon>Splendidivirga</taxon>
    </lineage>
</organism>
<sequence>MIPYLIKSTICLALLMGFYYLFLEKEKMHHFNRFYLIGSILFSLLIPLCNLHLDTPTNIDISGSNSLNQAGGPITKLENIFLIIDHYSYYIFGFYLLISGVLLVRFGRHLYEIGHRINMNPKVKYKKATVVLLPLKVLPFTFWNYIFISRDDYKSNNIEEELFTHELSHVTQKHTLDILFIELIQIVFWFNPILVLSKKAIRLNHEFLADQTVVKSHNDITGYQYLLLNKAAGNNGFLASNLNYLITKKRFMMMAVPQSPVKILLKKVMVIPLLVGFTFLFSGKVDAEEKAIKPSVMELNLSTNEIEERNEVEGEVGHHKKENESSHFSGEKAKKSVKEESSEEGKEHRSEDEKESHGNEEHRSGHH</sequence>
<protein>
    <submittedName>
        <fullName evidence="4">M56 family metallopeptidase</fullName>
    </submittedName>
</protein>
<feature type="transmembrane region" description="Helical" evidence="2">
    <location>
        <begin position="34"/>
        <end position="53"/>
    </location>
</feature>
<dbReference type="EMBL" id="JAUJEA010000002">
    <property type="protein sequence ID" value="MDN5201138.1"/>
    <property type="molecule type" value="Genomic_DNA"/>
</dbReference>
<dbReference type="InterPro" id="IPR008756">
    <property type="entry name" value="Peptidase_M56"/>
</dbReference>
<feature type="region of interest" description="Disordered" evidence="1">
    <location>
        <begin position="309"/>
        <end position="367"/>
    </location>
</feature>
<keyword evidence="5" id="KW-1185">Reference proteome</keyword>
<evidence type="ECO:0000256" key="2">
    <source>
        <dbReference type="SAM" id="Phobius"/>
    </source>
</evidence>
<dbReference type="Pfam" id="PF05569">
    <property type="entry name" value="Peptidase_M56"/>
    <property type="match status" value="1"/>
</dbReference>